<dbReference type="GO" id="GO:0071555">
    <property type="term" value="P:cell wall organization"/>
    <property type="evidence" value="ECO:0007669"/>
    <property type="project" value="UniProtKB-KW"/>
</dbReference>
<dbReference type="InParanoid" id="A0A507AQ47"/>
<dbReference type="AlphaFoldDB" id="A0A507AQ47"/>
<dbReference type="PANTHER" id="PTHR31736">
    <property type="match status" value="1"/>
</dbReference>
<name>A0A507AQ47_9PEZI</name>
<proteinExistence type="inferred from homology"/>
<dbReference type="InterPro" id="IPR058664">
    <property type="entry name" value="ARB_00930-like_C"/>
</dbReference>
<evidence type="ECO:0000256" key="9">
    <source>
        <dbReference type="ARBA" id="ARBA00023295"/>
    </source>
</evidence>
<feature type="domain" description="Beta-lactamase-like ARB-00930-like C-terminal" evidence="19">
    <location>
        <begin position="932"/>
        <end position="1086"/>
    </location>
</feature>
<dbReference type="GO" id="GO:0005975">
    <property type="term" value="P:carbohydrate metabolic process"/>
    <property type="evidence" value="ECO:0007669"/>
    <property type="project" value="InterPro"/>
</dbReference>
<dbReference type="InterPro" id="IPR011050">
    <property type="entry name" value="Pectin_lyase_fold/virulence"/>
</dbReference>
<evidence type="ECO:0000313" key="20">
    <source>
        <dbReference type="EMBL" id="TPX08614.1"/>
    </source>
</evidence>
<dbReference type="STRING" id="1093900.A0A507AQ47"/>
<dbReference type="Proteomes" id="UP000319257">
    <property type="component" value="Unassembled WGS sequence"/>
</dbReference>
<evidence type="ECO:0000256" key="17">
    <source>
        <dbReference type="SAM" id="SignalP"/>
    </source>
</evidence>
<dbReference type="Gene3D" id="2.160.20.10">
    <property type="entry name" value="Single-stranded right-handed beta-helix, Pectin lyase-like"/>
    <property type="match status" value="1"/>
</dbReference>
<feature type="domain" description="Beta-lactamase-related" evidence="18">
    <location>
        <begin position="599"/>
        <end position="905"/>
    </location>
</feature>
<dbReference type="Pfam" id="PF26335">
    <property type="entry name" value="ARB_00930_C"/>
    <property type="match status" value="1"/>
</dbReference>
<dbReference type="OrthoDB" id="187139at2759"/>
<evidence type="ECO:0000259" key="19">
    <source>
        <dbReference type="Pfam" id="PF26335"/>
    </source>
</evidence>
<evidence type="ECO:0000256" key="2">
    <source>
        <dbReference type="ARBA" id="ARBA00008834"/>
    </source>
</evidence>
<dbReference type="EMBL" id="SKBQ01000076">
    <property type="protein sequence ID" value="TPX08614.1"/>
    <property type="molecule type" value="Genomic_DNA"/>
</dbReference>
<comment type="caution">
    <text evidence="20">The sequence shown here is derived from an EMBL/GenBank/DDBJ whole genome shotgun (WGS) entry which is preliminary data.</text>
</comment>
<dbReference type="InterPro" id="IPR012338">
    <property type="entry name" value="Beta-lactam/transpept-like"/>
</dbReference>
<accession>A0A507AQ47</accession>
<dbReference type="Pfam" id="PF00295">
    <property type="entry name" value="Glyco_hydro_28"/>
    <property type="match status" value="1"/>
</dbReference>
<evidence type="ECO:0000256" key="7">
    <source>
        <dbReference type="ARBA" id="ARBA00023157"/>
    </source>
</evidence>
<keyword evidence="6 16" id="KW-0378">Hydrolase</keyword>
<evidence type="ECO:0000313" key="21">
    <source>
        <dbReference type="Proteomes" id="UP000319257"/>
    </source>
</evidence>
<dbReference type="InterPro" id="IPR012334">
    <property type="entry name" value="Pectin_lyas_fold"/>
</dbReference>
<dbReference type="SUPFAM" id="SSF56601">
    <property type="entry name" value="beta-lactamase/transpeptidase-like"/>
    <property type="match status" value="1"/>
</dbReference>
<evidence type="ECO:0000256" key="10">
    <source>
        <dbReference type="ARBA" id="ARBA00023316"/>
    </source>
</evidence>
<keyword evidence="5" id="KW-0677">Repeat</keyword>
<dbReference type="InterPro" id="IPR001466">
    <property type="entry name" value="Beta-lactam-related"/>
</dbReference>
<dbReference type="GO" id="GO:0047911">
    <property type="term" value="F:galacturan 1,4-alpha-galacturonidase activity"/>
    <property type="evidence" value="ECO:0007669"/>
    <property type="project" value="UniProtKB-EC"/>
</dbReference>
<dbReference type="GeneID" id="41977400"/>
<evidence type="ECO:0000256" key="13">
    <source>
        <dbReference type="ARBA" id="ARBA00041473"/>
    </source>
</evidence>
<dbReference type="SUPFAM" id="SSF51126">
    <property type="entry name" value="Pectin lyase-like"/>
    <property type="match status" value="1"/>
</dbReference>
<dbReference type="PANTHER" id="PTHR31736:SF6">
    <property type="entry name" value="EXOPOLYGALACTURONASE B-RELATED"/>
    <property type="match status" value="1"/>
</dbReference>
<dbReference type="GO" id="GO:0004650">
    <property type="term" value="F:polygalacturonase activity"/>
    <property type="evidence" value="ECO:0007669"/>
    <property type="project" value="InterPro"/>
</dbReference>
<evidence type="ECO:0000256" key="5">
    <source>
        <dbReference type="ARBA" id="ARBA00022737"/>
    </source>
</evidence>
<protein>
    <recommendedName>
        <fullName evidence="12">galacturonan 1,4-alpha-galacturonidase</fullName>
        <ecNumber evidence="12">3.2.1.67</ecNumber>
    </recommendedName>
    <alternativeName>
        <fullName evidence="13">Galacturan 1,4-alpha-galacturonidase B</fullName>
    </alternativeName>
    <alternativeName>
        <fullName evidence="14">Poly(1,4-alpha-D-galacturonide)galacturonohydrolase B</fullName>
    </alternativeName>
</protein>
<comment type="function">
    <text evidence="11">Specific in hydrolyzing the terminal glycosidic bond of polygalacturonic acid and oligogalacturonates.</text>
</comment>
<keyword evidence="10" id="KW-0961">Cell wall biogenesis/degradation</keyword>
<evidence type="ECO:0000259" key="18">
    <source>
        <dbReference type="Pfam" id="PF00144"/>
    </source>
</evidence>
<evidence type="ECO:0000256" key="11">
    <source>
        <dbReference type="ARBA" id="ARBA00037312"/>
    </source>
</evidence>
<dbReference type="Pfam" id="PF00144">
    <property type="entry name" value="Beta-lactamase"/>
    <property type="match status" value="1"/>
</dbReference>
<keyword evidence="7" id="KW-1015">Disulfide bond</keyword>
<feature type="chain" id="PRO_5021202491" description="galacturonan 1,4-alpha-galacturonidase" evidence="17">
    <location>
        <begin position="19"/>
        <end position="1089"/>
    </location>
</feature>
<comment type="catalytic activity">
    <reaction evidence="15">
        <text>[(1-&gt;4)-alpha-D-galacturonosyl](n) + H2O = alpha-D-galacturonate + [(1-&gt;4)-alpha-D-galacturonosyl](n-1)</text>
        <dbReference type="Rhea" id="RHEA:14117"/>
        <dbReference type="Rhea" id="RHEA-COMP:14570"/>
        <dbReference type="Rhea" id="RHEA-COMP:14572"/>
        <dbReference type="ChEBI" id="CHEBI:15377"/>
        <dbReference type="ChEBI" id="CHEBI:58658"/>
        <dbReference type="ChEBI" id="CHEBI:140523"/>
        <dbReference type="EC" id="3.2.1.67"/>
    </reaction>
</comment>
<keyword evidence="9 16" id="KW-0326">Glycosidase</keyword>
<evidence type="ECO:0000256" key="6">
    <source>
        <dbReference type="ARBA" id="ARBA00022801"/>
    </source>
</evidence>
<comment type="similarity">
    <text evidence="2 16">Belongs to the glycosyl hydrolase 28 family.</text>
</comment>
<keyword evidence="3" id="KW-0964">Secreted</keyword>
<evidence type="ECO:0000256" key="16">
    <source>
        <dbReference type="RuleBase" id="RU361169"/>
    </source>
</evidence>
<dbReference type="GO" id="GO:0005576">
    <property type="term" value="C:extracellular region"/>
    <property type="evidence" value="ECO:0007669"/>
    <property type="project" value="UniProtKB-SubCell"/>
</dbReference>
<dbReference type="EC" id="3.2.1.67" evidence="12"/>
<reference evidence="20 21" key="1">
    <citation type="submission" date="2019-06" db="EMBL/GenBank/DDBJ databases">
        <title>Draft genome sequence of the filamentous fungus Phialemoniopsis curvata isolated from diesel fuel.</title>
        <authorList>
            <person name="Varaljay V.A."/>
            <person name="Lyon W.J."/>
            <person name="Crouch A.L."/>
            <person name="Drake C.E."/>
            <person name="Hollomon J.M."/>
            <person name="Nadeau L.J."/>
            <person name="Nunn H.S."/>
            <person name="Stevenson B.S."/>
            <person name="Bojanowski C.L."/>
            <person name="Crookes-Goodson W.J."/>
        </authorList>
    </citation>
    <scope>NUCLEOTIDE SEQUENCE [LARGE SCALE GENOMIC DNA]</scope>
    <source>
        <strain evidence="20 21">D216</strain>
    </source>
</reference>
<feature type="signal peptide" evidence="17">
    <location>
        <begin position="1"/>
        <end position="18"/>
    </location>
</feature>
<dbReference type="InterPro" id="IPR000743">
    <property type="entry name" value="Glyco_hydro_28"/>
</dbReference>
<evidence type="ECO:0000256" key="3">
    <source>
        <dbReference type="ARBA" id="ARBA00022525"/>
    </source>
</evidence>
<comment type="subcellular location">
    <subcellularLocation>
        <location evidence="1">Secreted</location>
    </subcellularLocation>
</comment>
<evidence type="ECO:0000256" key="15">
    <source>
        <dbReference type="ARBA" id="ARBA00048766"/>
    </source>
</evidence>
<keyword evidence="8" id="KW-0325">Glycoprotein</keyword>
<dbReference type="Gene3D" id="3.40.710.10">
    <property type="entry name" value="DD-peptidase/beta-lactamase superfamily"/>
    <property type="match status" value="1"/>
</dbReference>
<evidence type="ECO:0000256" key="12">
    <source>
        <dbReference type="ARBA" id="ARBA00038933"/>
    </source>
</evidence>
<evidence type="ECO:0000256" key="14">
    <source>
        <dbReference type="ARBA" id="ARBA00042261"/>
    </source>
</evidence>
<sequence>MRFSTVSVLLCAAVAAAALELPAGVPRSPSEFREKHPYKPRKVCARKTIKIRASANDTDDVANEFLQGLKDANNGGTVYLPKGHTFMIGKPLDLTFLNDVHVRLDGEIKFTNDTKYWQANAYHHPFQNSIMFWKWGGKDVKIYGHGVLNGNGQRWWNEFAGLEILDPTNAYLRPILFYAENATNLDIEGIHFKDSPCWTNFFVTSKGISLRDVMCTAESNNATALPKNTDFFDSLNVEDVTVERAWVNIGDDCFSPKSNATNIYVNTMYCNGTHGQSMGSIGQYGGEKSFIRDVHIENMWMLNGQHGARLKTWAGQNVGYGFIDNITFKNFWNADNEYTAFLDSCYFNINATTCAKYPSQVNISNVLFENFTGYTSGKYGRVVASLTCSSNPNAVCENIKFKNFNVTSPCGGPPVIICNNIKGGIGMPCVDSTSAEAKAALKDKSNRTVFAIAYPGCRKRRRGSPGNHLMERIFRPAGNFGRYYHNLTDEWNPGNSLTLFPGSTAQPPGYELIIDRHNALPVLGNPNCPVYGPEFPKPRNLAEGEAWKAAMKNLSATFDSVEAGGQNYSFSVQVFSTNPGPPILFERFHTADTIPSNTTGVKKIDAATVYRIGSVTKLFTALTFLAEAGDKHWNQPITDFIPELAEMTTADPSRGGVRYVDWSDVNVLSLLSQMSGIERDYMVLGEVVGSINASDAIAMGFPPLAAEPPCGKNPLCNRTQFFEGMKTMYPSFAPWTTPAYSDIAFQLLSYVLENITGRPFNVSLAEKVLKPLGLSHTFLQGANESMGIVPRLSDSRSWKVHIGDLNPSGNIFSSAGDMSKFGMAVLNSTLLKPLLTRRWLKPMSYSSDIVAAVGAPWGLRRLHLSSVNPHRTVTAFTKAGGVDPYSALLTIIPEFNIGFTVLIAGGDTAGLIWKFIDYLTGAVIPALDAASREDARARYGGEYRAEGLNSSLTIDTDPSKPGLGVSNWLSNGTNMIVSALETQSGMAVPSEPNALNSTQPSTRLYFTGLESPSASGKVLQSFKAIFETLGGPSNPGTGISTDCGTWIGYTGVTYAGLPLDEFIFELDSAGDATSVTNLALNVTLIRIKK</sequence>
<dbReference type="RefSeq" id="XP_030990325.1">
    <property type="nucleotide sequence ID" value="XM_031144971.1"/>
</dbReference>
<evidence type="ECO:0000256" key="1">
    <source>
        <dbReference type="ARBA" id="ARBA00004613"/>
    </source>
</evidence>
<evidence type="ECO:0000256" key="8">
    <source>
        <dbReference type="ARBA" id="ARBA00023180"/>
    </source>
</evidence>
<keyword evidence="21" id="KW-1185">Reference proteome</keyword>
<evidence type="ECO:0000256" key="4">
    <source>
        <dbReference type="ARBA" id="ARBA00022729"/>
    </source>
</evidence>
<organism evidence="20 21">
    <name type="scientific">Thyridium curvatum</name>
    <dbReference type="NCBI Taxonomy" id="1093900"/>
    <lineage>
        <taxon>Eukaryota</taxon>
        <taxon>Fungi</taxon>
        <taxon>Dikarya</taxon>
        <taxon>Ascomycota</taxon>
        <taxon>Pezizomycotina</taxon>
        <taxon>Sordariomycetes</taxon>
        <taxon>Sordariomycetidae</taxon>
        <taxon>Thyridiales</taxon>
        <taxon>Thyridiaceae</taxon>
        <taxon>Thyridium</taxon>
    </lineage>
</organism>
<gene>
    <name evidence="20" type="ORF">E0L32_009953</name>
</gene>
<keyword evidence="4 17" id="KW-0732">Signal</keyword>